<evidence type="ECO:0000256" key="6">
    <source>
        <dbReference type="ARBA" id="ARBA00047422"/>
    </source>
</evidence>
<evidence type="ECO:0000256" key="5">
    <source>
        <dbReference type="ARBA" id="ARBA00022747"/>
    </source>
</evidence>
<dbReference type="Gene3D" id="3.90.120.10">
    <property type="entry name" value="DNA Methylase, subunit A, domain 2"/>
    <property type="match status" value="1"/>
</dbReference>
<comment type="catalytic activity">
    <reaction evidence="6">
        <text>a 2'-deoxycytidine in DNA + S-adenosyl-L-methionine = a 5-methyl-2'-deoxycytidine in DNA + S-adenosyl-L-homocysteine + H(+)</text>
        <dbReference type="Rhea" id="RHEA:13681"/>
        <dbReference type="Rhea" id="RHEA-COMP:11369"/>
        <dbReference type="Rhea" id="RHEA-COMP:11370"/>
        <dbReference type="ChEBI" id="CHEBI:15378"/>
        <dbReference type="ChEBI" id="CHEBI:57856"/>
        <dbReference type="ChEBI" id="CHEBI:59789"/>
        <dbReference type="ChEBI" id="CHEBI:85452"/>
        <dbReference type="ChEBI" id="CHEBI:85454"/>
        <dbReference type="EC" id="2.1.1.37"/>
    </reaction>
</comment>
<dbReference type="GO" id="GO:0009307">
    <property type="term" value="P:DNA restriction-modification system"/>
    <property type="evidence" value="ECO:0007669"/>
    <property type="project" value="UniProtKB-KW"/>
</dbReference>
<dbReference type="InterPro" id="IPR050750">
    <property type="entry name" value="C5-MTase"/>
</dbReference>
<keyword evidence="4 7" id="KW-0949">S-adenosyl-L-methionine</keyword>
<dbReference type="Proteomes" id="UP000288002">
    <property type="component" value="Unassembled WGS sequence"/>
</dbReference>
<sequence length="537" mass="56759">MDITYGSVCSGIEAATLAWKPLGMRATWFAEIEAFPSAVLAHHYPNTPNLGDMTKLGAKVLAGKIAAPDVLVGGTPCQAFSVAGMREGLTDPRGALTIKYVELADAVDYVRAGQRKPPCVIVWENVPGVLSDKGNAFGCFLGALAGEDCELQPSGKKWPDAGCVYGPKRTIAWRILDAQYFGLAQRRRRVFVVASARDGFDPTEVLFEREGVRRDTAPRRGEGQDVTGSAPFGPALQCGCGYTFDESLGQYGCPNCEGDEGPAVGVFCGVPAFGGHSLGGSVERSATLTAKDTRLDMESETFFVAPTLAGGARKSGGYSYDDVPCVAATLDASYGRLQGCSGQDANHGHSHLVVHGTQDPCALNDQAHTLGRNSGQENAVFAVVAGTLGANHGNVKAEHAWTGQLVAELSPTLRSGNMRNNSNPVTETSMLVAAFAENSRSELRYEGGDGGITGTLGCGGGKPGQGMPSAQVGASVRRLIPRECERLQGMTDDYTLIPWRGKPASECPDGPRYKAIGNSKAVPCVRWIGRRIIKQLE</sequence>
<dbReference type="GO" id="GO:0003886">
    <property type="term" value="F:DNA (cytosine-5-)-methyltransferase activity"/>
    <property type="evidence" value="ECO:0007669"/>
    <property type="project" value="UniProtKB-EC"/>
</dbReference>
<evidence type="ECO:0000256" key="2">
    <source>
        <dbReference type="ARBA" id="ARBA00022603"/>
    </source>
</evidence>
<dbReference type="EMBL" id="MKWS01000009">
    <property type="protein sequence ID" value="RVD77061.1"/>
    <property type="molecule type" value="Genomic_DNA"/>
</dbReference>
<keyword evidence="5" id="KW-0680">Restriction system</keyword>
<dbReference type="PANTHER" id="PTHR46098">
    <property type="entry name" value="TRNA (CYTOSINE(38)-C(5))-METHYLTRANSFERASE"/>
    <property type="match status" value="1"/>
</dbReference>
<protein>
    <recommendedName>
        <fullName evidence="1">DNA (cytosine-5-)-methyltransferase</fullName>
        <ecNumber evidence="1">2.1.1.37</ecNumber>
    </recommendedName>
</protein>
<name>A0AA94EMM8_9PSED</name>
<dbReference type="RefSeq" id="WP_127650003.1">
    <property type="nucleotide sequence ID" value="NZ_MKWS01000009.1"/>
</dbReference>
<dbReference type="EC" id="2.1.1.37" evidence="1"/>
<dbReference type="Gene3D" id="3.40.50.150">
    <property type="entry name" value="Vaccinia Virus protein VP39"/>
    <property type="match status" value="1"/>
</dbReference>
<dbReference type="GO" id="GO:0032259">
    <property type="term" value="P:methylation"/>
    <property type="evidence" value="ECO:0007669"/>
    <property type="project" value="UniProtKB-KW"/>
</dbReference>
<gene>
    <name evidence="8" type="ORF">A9HBioS_3084</name>
</gene>
<comment type="caution">
    <text evidence="8">The sequence shown here is derived from an EMBL/GenBank/DDBJ whole genome shotgun (WGS) entry which is preliminary data.</text>
</comment>
<evidence type="ECO:0000256" key="7">
    <source>
        <dbReference type="PROSITE-ProRule" id="PRU01016"/>
    </source>
</evidence>
<dbReference type="SUPFAM" id="SSF53335">
    <property type="entry name" value="S-adenosyl-L-methionine-dependent methyltransferases"/>
    <property type="match status" value="1"/>
</dbReference>
<keyword evidence="2 7" id="KW-0489">Methyltransferase</keyword>
<dbReference type="InterPro" id="IPR018117">
    <property type="entry name" value="C5_DNA_meth_AS"/>
</dbReference>
<evidence type="ECO:0000256" key="3">
    <source>
        <dbReference type="ARBA" id="ARBA00022679"/>
    </source>
</evidence>
<evidence type="ECO:0000256" key="4">
    <source>
        <dbReference type="ARBA" id="ARBA00022691"/>
    </source>
</evidence>
<dbReference type="InterPro" id="IPR029063">
    <property type="entry name" value="SAM-dependent_MTases_sf"/>
</dbReference>
<organism evidence="8 9">
    <name type="scientific">Pseudomonas koreensis</name>
    <dbReference type="NCBI Taxonomy" id="198620"/>
    <lineage>
        <taxon>Bacteria</taxon>
        <taxon>Pseudomonadati</taxon>
        <taxon>Pseudomonadota</taxon>
        <taxon>Gammaproteobacteria</taxon>
        <taxon>Pseudomonadales</taxon>
        <taxon>Pseudomonadaceae</taxon>
        <taxon>Pseudomonas</taxon>
    </lineage>
</organism>
<evidence type="ECO:0000256" key="1">
    <source>
        <dbReference type="ARBA" id="ARBA00011975"/>
    </source>
</evidence>
<evidence type="ECO:0000313" key="8">
    <source>
        <dbReference type="EMBL" id="RVD77061.1"/>
    </source>
</evidence>
<reference evidence="8 9" key="1">
    <citation type="submission" date="2016-10" db="EMBL/GenBank/DDBJ databases">
        <title>Search of new enzymes for the oxidation of sulfur compounds.</title>
        <authorList>
            <person name="Novo A."/>
            <person name="Moreira I.S."/>
            <person name="Castro P.M."/>
        </authorList>
    </citation>
    <scope>NUCLEOTIDE SEQUENCE [LARGE SCALE GENOMIC DNA]</scope>
    <source>
        <strain evidence="8 9">A9</strain>
    </source>
</reference>
<dbReference type="Pfam" id="PF00145">
    <property type="entry name" value="DNA_methylase"/>
    <property type="match status" value="2"/>
</dbReference>
<keyword evidence="3 7" id="KW-0808">Transferase</keyword>
<comment type="similarity">
    <text evidence="7">Belongs to the class I-like SAM-binding methyltransferase superfamily. C5-methyltransferase family.</text>
</comment>
<dbReference type="AlphaFoldDB" id="A0AA94EMM8"/>
<accession>A0AA94EMM8</accession>
<dbReference type="PANTHER" id="PTHR46098:SF1">
    <property type="entry name" value="TRNA (CYTOSINE(38)-C(5))-METHYLTRANSFERASE"/>
    <property type="match status" value="1"/>
</dbReference>
<dbReference type="PROSITE" id="PS51679">
    <property type="entry name" value="SAM_MT_C5"/>
    <property type="match status" value="1"/>
</dbReference>
<dbReference type="InterPro" id="IPR001525">
    <property type="entry name" value="C5_MeTfrase"/>
</dbReference>
<proteinExistence type="inferred from homology"/>
<feature type="active site" evidence="7">
    <location>
        <position position="77"/>
    </location>
</feature>
<evidence type="ECO:0000313" key="9">
    <source>
        <dbReference type="Proteomes" id="UP000288002"/>
    </source>
</evidence>
<dbReference type="PROSITE" id="PS00094">
    <property type="entry name" value="C5_MTASE_1"/>
    <property type="match status" value="1"/>
</dbReference>